<evidence type="ECO:0000313" key="2">
    <source>
        <dbReference type="EMBL" id="KKM75547.1"/>
    </source>
</evidence>
<keyword evidence="1" id="KW-0472">Membrane</keyword>
<gene>
    <name evidence="2" type="ORF">LCGC14_1389170</name>
</gene>
<evidence type="ECO:0000256" key="1">
    <source>
        <dbReference type="SAM" id="Phobius"/>
    </source>
</evidence>
<protein>
    <submittedName>
        <fullName evidence="2">Uncharacterized protein</fullName>
    </submittedName>
</protein>
<proteinExistence type="predicted"/>
<reference evidence="2" key="1">
    <citation type="journal article" date="2015" name="Nature">
        <title>Complex archaea that bridge the gap between prokaryotes and eukaryotes.</title>
        <authorList>
            <person name="Spang A."/>
            <person name="Saw J.H."/>
            <person name="Jorgensen S.L."/>
            <person name="Zaremba-Niedzwiedzka K."/>
            <person name="Martijn J."/>
            <person name="Lind A.E."/>
            <person name="van Eijk R."/>
            <person name="Schleper C."/>
            <person name="Guy L."/>
            <person name="Ettema T.J."/>
        </authorList>
    </citation>
    <scope>NUCLEOTIDE SEQUENCE</scope>
</reference>
<accession>A0A0F9N213</accession>
<organism evidence="2">
    <name type="scientific">marine sediment metagenome</name>
    <dbReference type="NCBI Taxonomy" id="412755"/>
    <lineage>
        <taxon>unclassified sequences</taxon>
        <taxon>metagenomes</taxon>
        <taxon>ecological metagenomes</taxon>
    </lineage>
</organism>
<keyword evidence="1" id="KW-0812">Transmembrane</keyword>
<name>A0A0F9N213_9ZZZZ</name>
<sequence>MIDWAASWQRLLALAVLFVVFFWLYKNMKDTKLKRALQEQFSKLKIEREK</sequence>
<keyword evidence="1" id="KW-1133">Transmembrane helix</keyword>
<dbReference type="EMBL" id="LAZR01008959">
    <property type="protein sequence ID" value="KKM75547.1"/>
    <property type="molecule type" value="Genomic_DNA"/>
</dbReference>
<comment type="caution">
    <text evidence="2">The sequence shown here is derived from an EMBL/GenBank/DDBJ whole genome shotgun (WGS) entry which is preliminary data.</text>
</comment>
<dbReference type="AlphaFoldDB" id="A0A0F9N213"/>
<feature type="transmembrane region" description="Helical" evidence="1">
    <location>
        <begin position="6"/>
        <end position="25"/>
    </location>
</feature>